<dbReference type="PANTHER" id="PTHR36933">
    <property type="entry name" value="SLL0788 PROTEIN"/>
    <property type="match status" value="1"/>
</dbReference>
<reference evidence="2 3" key="1">
    <citation type="journal article" date="2019" name="Int. J. Syst. Evol. Microbiol.">
        <title>The Global Catalogue of Microorganisms (GCM) 10K type strain sequencing project: providing services to taxonomists for standard genome sequencing and annotation.</title>
        <authorList>
            <consortium name="The Broad Institute Genomics Platform"/>
            <consortium name="The Broad Institute Genome Sequencing Center for Infectious Disease"/>
            <person name="Wu L."/>
            <person name="Ma J."/>
        </authorList>
    </citation>
    <scope>NUCLEOTIDE SEQUENCE [LARGE SCALE GENOMIC DNA]</scope>
    <source>
        <strain evidence="2 3">JCM 14942</strain>
    </source>
</reference>
<evidence type="ECO:0000259" key="1">
    <source>
        <dbReference type="Pfam" id="PF03713"/>
    </source>
</evidence>
<dbReference type="InterPro" id="IPR005183">
    <property type="entry name" value="DUF305_CopM-like"/>
</dbReference>
<dbReference type="RefSeq" id="WP_141006051.1">
    <property type="nucleotide sequence ID" value="NZ_BAAAOR010000055.1"/>
</dbReference>
<accession>A0ABN2BY43</accession>
<feature type="domain" description="DUF305" evidence="1">
    <location>
        <begin position="71"/>
        <end position="214"/>
    </location>
</feature>
<organism evidence="2 3">
    <name type="scientific">Nocardioides humi</name>
    <dbReference type="NCBI Taxonomy" id="449461"/>
    <lineage>
        <taxon>Bacteria</taxon>
        <taxon>Bacillati</taxon>
        <taxon>Actinomycetota</taxon>
        <taxon>Actinomycetes</taxon>
        <taxon>Propionibacteriales</taxon>
        <taxon>Nocardioidaceae</taxon>
        <taxon>Nocardioides</taxon>
    </lineage>
</organism>
<dbReference type="EMBL" id="BAAAOR010000055">
    <property type="protein sequence ID" value="GAA1549563.1"/>
    <property type="molecule type" value="Genomic_DNA"/>
</dbReference>
<name>A0ABN2BY43_9ACTN</name>
<sequence>MAHRIGRGVVPLLVLGALVLVGCGDAEPATVTLGGMSATTTPTTAATVERPWGTVKRFPEMQKAEAPGVDDVVFAQEMVMHHEQAIELGTNLLGHQGLDDRVEATARYIVEDQRNEIDIMGSWLEAWEASAGGHDSHDGGAMPGMLPQDRVDAIATLPASDSQIAFLVAMIEHHEGAITMSQDYLPVQANAFTRSSAQHIITEQLTEIQYMENVVDDLCAAEEASVCPRR</sequence>
<keyword evidence="3" id="KW-1185">Reference proteome</keyword>
<evidence type="ECO:0000313" key="3">
    <source>
        <dbReference type="Proteomes" id="UP001500842"/>
    </source>
</evidence>
<dbReference type="PROSITE" id="PS51257">
    <property type="entry name" value="PROKAR_LIPOPROTEIN"/>
    <property type="match status" value="1"/>
</dbReference>
<dbReference type="Proteomes" id="UP001500842">
    <property type="component" value="Unassembled WGS sequence"/>
</dbReference>
<dbReference type="Gene3D" id="1.20.1260.10">
    <property type="match status" value="1"/>
</dbReference>
<evidence type="ECO:0000313" key="2">
    <source>
        <dbReference type="EMBL" id="GAA1549563.1"/>
    </source>
</evidence>
<protein>
    <submittedName>
        <fullName evidence="2">DUF305 domain-containing protein</fullName>
    </submittedName>
</protein>
<proteinExistence type="predicted"/>
<gene>
    <name evidence="2" type="ORF">GCM10009788_59250</name>
</gene>
<dbReference type="PANTHER" id="PTHR36933:SF1">
    <property type="entry name" value="SLL0788 PROTEIN"/>
    <property type="match status" value="1"/>
</dbReference>
<dbReference type="Pfam" id="PF03713">
    <property type="entry name" value="DUF305"/>
    <property type="match status" value="1"/>
</dbReference>
<dbReference type="InterPro" id="IPR012347">
    <property type="entry name" value="Ferritin-like"/>
</dbReference>
<comment type="caution">
    <text evidence="2">The sequence shown here is derived from an EMBL/GenBank/DDBJ whole genome shotgun (WGS) entry which is preliminary data.</text>
</comment>